<dbReference type="Proteomes" id="UP000326570">
    <property type="component" value="Unassembled WGS sequence"/>
</dbReference>
<protein>
    <submittedName>
        <fullName evidence="1">Uncharacterized protein</fullName>
    </submittedName>
</protein>
<name>A0A5N1J0M6_9BACT</name>
<dbReference type="RefSeq" id="WP_150903327.1">
    <property type="nucleotide sequence ID" value="NZ_VTWT01000003.1"/>
</dbReference>
<sequence length="156" mass="18403">MIIGDINNFAVEFSFAENYPKEMGFGKIWVRGKFIGTSEDLIYLNGYLLRTLYEFKKPILNNGIAELNKNQLFERLKKSEDWVHRVSSTTFIDDFVIFSYQRENRTYLLWKLEQDSFFNDLKSYSKEVQQESVETKVVEEVIKKVEAEFKNAGIIV</sequence>
<comment type="caution">
    <text evidence="1">The sequence shown here is derived from an EMBL/GenBank/DDBJ whole genome shotgun (WGS) entry which is preliminary data.</text>
</comment>
<accession>A0A5N1J0M6</accession>
<reference evidence="1 2" key="1">
    <citation type="submission" date="2019-09" db="EMBL/GenBank/DDBJ databases">
        <title>Genome sequence of Adhaeribacter sp. M2.</title>
        <authorList>
            <person name="Srinivasan S."/>
        </authorList>
    </citation>
    <scope>NUCLEOTIDE SEQUENCE [LARGE SCALE GENOMIC DNA]</scope>
    <source>
        <strain evidence="1 2">M2</strain>
    </source>
</reference>
<organism evidence="1 2">
    <name type="scientific">Adhaeribacter soli</name>
    <dbReference type="NCBI Taxonomy" id="2607655"/>
    <lineage>
        <taxon>Bacteria</taxon>
        <taxon>Pseudomonadati</taxon>
        <taxon>Bacteroidota</taxon>
        <taxon>Cytophagia</taxon>
        <taxon>Cytophagales</taxon>
        <taxon>Hymenobacteraceae</taxon>
        <taxon>Adhaeribacter</taxon>
    </lineage>
</organism>
<keyword evidence="2" id="KW-1185">Reference proteome</keyword>
<gene>
    <name evidence="1" type="ORF">F0P94_07875</name>
</gene>
<evidence type="ECO:0000313" key="2">
    <source>
        <dbReference type="Proteomes" id="UP000326570"/>
    </source>
</evidence>
<dbReference type="EMBL" id="VTWT01000003">
    <property type="protein sequence ID" value="KAA9340255.1"/>
    <property type="molecule type" value="Genomic_DNA"/>
</dbReference>
<proteinExistence type="predicted"/>
<evidence type="ECO:0000313" key="1">
    <source>
        <dbReference type="EMBL" id="KAA9340255.1"/>
    </source>
</evidence>
<dbReference type="AlphaFoldDB" id="A0A5N1J0M6"/>